<keyword evidence="1" id="KW-1133">Transmembrane helix</keyword>
<sequence length="56" mass="5941">MTVESIFIIGVISGIIAMALAEFAVVAAALALKRKNSKIDIMKFGDEKDGNKKGSE</sequence>
<dbReference type="AlphaFoldDB" id="A0A7G9WJT8"/>
<evidence type="ECO:0000313" key="2">
    <source>
        <dbReference type="EMBL" id="QNO18950.1"/>
    </source>
</evidence>
<dbReference type="RefSeq" id="WP_212508019.1">
    <property type="nucleotide sequence ID" value="NZ_CP060696.1"/>
</dbReference>
<dbReference type="EMBL" id="CP060696">
    <property type="protein sequence ID" value="QNO18950.1"/>
    <property type="molecule type" value="Genomic_DNA"/>
</dbReference>
<keyword evidence="1" id="KW-0472">Membrane</keyword>
<evidence type="ECO:0000256" key="1">
    <source>
        <dbReference type="SAM" id="Phobius"/>
    </source>
</evidence>
<reference evidence="2 3" key="1">
    <citation type="submission" date="2020-08" db="EMBL/GenBank/DDBJ databases">
        <authorList>
            <person name="Ren C."/>
            <person name="Gu Y."/>
            <person name="Xu Y."/>
        </authorList>
    </citation>
    <scope>NUCLEOTIDE SEQUENCE [LARGE SCALE GENOMIC DNA]</scope>
    <source>
        <strain evidence="2 3">LBM18003</strain>
    </source>
</reference>
<keyword evidence="1" id="KW-0812">Transmembrane</keyword>
<dbReference type="KEGG" id="caml:H6X83_04810"/>
<accession>A0A7G9WJT8</accession>
<keyword evidence="3" id="KW-1185">Reference proteome</keyword>
<evidence type="ECO:0000313" key="3">
    <source>
        <dbReference type="Proteomes" id="UP000516046"/>
    </source>
</evidence>
<name>A0A7G9WJT8_9FIRM</name>
<organism evidence="2 3">
    <name type="scientific">Caproicibacterium amylolyticum</name>
    <dbReference type="NCBI Taxonomy" id="2766537"/>
    <lineage>
        <taxon>Bacteria</taxon>
        <taxon>Bacillati</taxon>
        <taxon>Bacillota</taxon>
        <taxon>Clostridia</taxon>
        <taxon>Eubacteriales</taxon>
        <taxon>Oscillospiraceae</taxon>
        <taxon>Caproicibacterium</taxon>
    </lineage>
</organism>
<proteinExistence type="predicted"/>
<gene>
    <name evidence="2" type="ORF">H6X83_04810</name>
</gene>
<protein>
    <submittedName>
        <fullName evidence="2">Uncharacterized protein</fullName>
    </submittedName>
</protein>
<feature type="transmembrane region" description="Helical" evidence="1">
    <location>
        <begin position="6"/>
        <end position="32"/>
    </location>
</feature>
<dbReference type="Proteomes" id="UP000516046">
    <property type="component" value="Chromosome"/>
</dbReference>